<dbReference type="Proteomes" id="UP000276133">
    <property type="component" value="Unassembled WGS sequence"/>
</dbReference>
<dbReference type="SUPFAM" id="SSF103657">
    <property type="entry name" value="BAR/IMD domain-like"/>
    <property type="match status" value="1"/>
</dbReference>
<evidence type="ECO:0000256" key="2">
    <source>
        <dbReference type="ARBA" id="ARBA00022448"/>
    </source>
</evidence>
<feature type="coiled-coil region" evidence="4">
    <location>
        <begin position="317"/>
        <end position="351"/>
    </location>
</feature>
<accession>A0A3M7RRI4</accession>
<evidence type="ECO:0000259" key="6">
    <source>
        <dbReference type="PROSITE" id="PS50195"/>
    </source>
</evidence>
<reference evidence="7 8" key="1">
    <citation type="journal article" date="2018" name="Sci. Rep.">
        <title>Genomic signatures of local adaptation to the degree of environmental predictability in rotifers.</title>
        <authorList>
            <person name="Franch-Gras L."/>
            <person name="Hahn C."/>
            <person name="Garcia-Roger E.M."/>
            <person name="Carmona M.J."/>
            <person name="Serra M."/>
            <person name="Gomez A."/>
        </authorList>
    </citation>
    <scope>NUCLEOTIDE SEQUENCE [LARGE SCALE GENOMIC DNA]</scope>
    <source>
        <strain evidence="7">HYR1</strain>
    </source>
</reference>
<keyword evidence="8" id="KW-1185">Reference proteome</keyword>
<dbReference type="InterPro" id="IPR004148">
    <property type="entry name" value="BAR_dom"/>
</dbReference>
<dbReference type="PANTHER" id="PTHR45850">
    <property type="entry name" value="SORTING NEXIN FAMILY MEMBER"/>
    <property type="match status" value="1"/>
</dbReference>
<keyword evidence="2 3" id="KW-0813">Transport</keyword>
<comment type="similarity">
    <text evidence="1 3">Belongs to the sorting nexin family.</text>
</comment>
<dbReference type="EMBL" id="REGN01002783">
    <property type="protein sequence ID" value="RNA26176.1"/>
    <property type="molecule type" value="Genomic_DNA"/>
</dbReference>
<dbReference type="PANTHER" id="PTHR45850:SF1">
    <property type="entry name" value="SORTING NEXIN 6, ISOFORM B"/>
    <property type="match status" value="1"/>
</dbReference>
<dbReference type="Pfam" id="PF03114">
    <property type="entry name" value="BAR"/>
    <property type="match status" value="1"/>
</dbReference>
<keyword evidence="3" id="KW-0653">Protein transport</keyword>
<evidence type="ECO:0000313" key="7">
    <source>
        <dbReference type="EMBL" id="RNA26176.1"/>
    </source>
</evidence>
<keyword evidence="5" id="KW-1133">Transmembrane helix</keyword>
<evidence type="ECO:0000256" key="5">
    <source>
        <dbReference type="SAM" id="Phobius"/>
    </source>
</evidence>
<dbReference type="InterPro" id="IPR027267">
    <property type="entry name" value="AH/BAR_dom_sf"/>
</dbReference>
<keyword evidence="4" id="KW-0175">Coiled coil</keyword>
<sequence length="432" mass="50057">MTLKITNPTATMDDVFQDTKTERSETVDLNGATSSDELLKIEISDALNEKDKVKFTVKTKTSMKNFSSSEFSTIREHEEFIWLHDRFVEHEDYAGYIIPPAPPRPDFDSSREKLQRLTEGENSMTKEEYAKMKQELESEYLALFKKTVQMHEVFLNRLSSHPIFKGDSNLKVFLEYSKNLNVRSKNTKERFGGFVKSISKNADELRFLNIKETDEFFDGQKKFLTDYHNKIREECSRADRMTYVHKSVADCYIRVSTGLSNVATAELDPLSKFLTKLADYFEAARKTENRVSSDTDLKLSDTLRYYVRDSKAALDLLHRRTRRLADFETENRNLEKARKSHKDEKSAEQAQQNAKLKFEQISDLARSELGDFKARRIGMFRKSLSEFVEFQIKHSNVTFFFFLVVLLLKCGQLLLLRCTIKTIVSASLGNTA</sequence>
<dbReference type="Pfam" id="PF00787">
    <property type="entry name" value="PX"/>
    <property type="match status" value="1"/>
</dbReference>
<organism evidence="7 8">
    <name type="scientific">Brachionus plicatilis</name>
    <name type="common">Marine rotifer</name>
    <name type="synonym">Brachionus muelleri</name>
    <dbReference type="NCBI Taxonomy" id="10195"/>
    <lineage>
        <taxon>Eukaryota</taxon>
        <taxon>Metazoa</taxon>
        <taxon>Spiralia</taxon>
        <taxon>Gnathifera</taxon>
        <taxon>Rotifera</taxon>
        <taxon>Eurotatoria</taxon>
        <taxon>Monogononta</taxon>
        <taxon>Pseudotrocha</taxon>
        <taxon>Ploima</taxon>
        <taxon>Brachionidae</taxon>
        <taxon>Brachionus</taxon>
    </lineage>
</organism>
<name>A0A3M7RRI4_BRAPC</name>
<protein>
    <recommendedName>
        <fullName evidence="3">Sorting nexin</fullName>
    </recommendedName>
</protein>
<evidence type="ECO:0000256" key="3">
    <source>
        <dbReference type="PIRNR" id="PIRNR036924"/>
    </source>
</evidence>
<gene>
    <name evidence="7" type="ORF">BpHYR1_025248</name>
</gene>
<keyword evidence="5" id="KW-0812">Transmembrane</keyword>
<dbReference type="InterPro" id="IPR001683">
    <property type="entry name" value="PX_dom"/>
</dbReference>
<proteinExistence type="inferred from homology"/>
<dbReference type="Gene3D" id="3.30.1520.10">
    <property type="entry name" value="Phox-like domain"/>
    <property type="match status" value="1"/>
</dbReference>
<comment type="caution">
    <text evidence="7">The sequence shown here is derived from an EMBL/GenBank/DDBJ whole genome shotgun (WGS) entry which is preliminary data.</text>
</comment>
<comment type="function">
    <text evidence="3">Involved in several stages of intracellular trafficking.</text>
</comment>
<dbReference type="InterPro" id="IPR036871">
    <property type="entry name" value="PX_dom_sf"/>
</dbReference>
<evidence type="ECO:0000313" key="8">
    <source>
        <dbReference type="Proteomes" id="UP000276133"/>
    </source>
</evidence>
<dbReference type="Gene3D" id="1.20.1270.60">
    <property type="entry name" value="Arfaptin homology (AH) domain/BAR domain"/>
    <property type="match status" value="1"/>
</dbReference>
<dbReference type="SUPFAM" id="SSF64268">
    <property type="entry name" value="PX domain"/>
    <property type="match status" value="1"/>
</dbReference>
<dbReference type="STRING" id="10195.A0A3M7RRI4"/>
<evidence type="ECO:0000256" key="1">
    <source>
        <dbReference type="ARBA" id="ARBA00010883"/>
    </source>
</evidence>
<dbReference type="FunFam" id="3.30.1520.10:FF:000001">
    <property type="entry name" value="Sorting nexin"/>
    <property type="match status" value="1"/>
</dbReference>
<keyword evidence="5" id="KW-0472">Membrane</keyword>
<feature type="domain" description="PX" evidence="6">
    <location>
        <begin position="33"/>
        <end position="180"/>
    </location>
</feature>
<dbReference type="GO" id="GO:0035091">
    <property type="term" value="F:phosphatidylinositol binding"/>
    <property type="evidence" value="ECO:0007669"/>
    <property type="project" value="UniProtKB-UniRule"/>
</dbReference>
<dbReference type="GO" id="GO:0015031">
    <property type="term" value="P:protein transport"/>
    <property type="evidence" value="ECO:0007669"/>
    <property type="project" value="UniProtKB-KW"/>
</dbReference>
<dbReference type="PROSITE" id="PS50195">
    <property type="entry name" value="PX"/>
    <property type="match status" value="1"/>
</dbReference>
<dbReference type="OrthoDB" id="9976382at2759"/>
<dbReference type="PIRSF" id="PIRSF036924">
    <property type="entry name" value="Snx5_Snx6"/>
    <property type="match status" value="1"/>
</dbReference>
<feature type="transmembrane region" description="Helical" evidence="5">
    <location>
        <begin position="397"/>
        <end position="416"/>
    </location>
</feature>
<dbReference type="InterPro" id="IPR014637">
    <property type="entry name" value="SNX5/SNX6/SNX32"/>
</dbReference>
<evidence type="ECO:0000256" key="4">
    <source>
        <dbReference type="SAM" id="Coils"/>
    </source>
</evidence>
<dbReference type="AlphaFoldDB" id="A0A3M7RRI4"/>